<feature type="non-terminal residue" evidence="9">
    <location>
        <position position="350"/>
    </location>
</feature>
<evidence type="ECO:0000256" key="1">
    <source>
        <dbReference type="ARBA" id="ARBA00008857"/>
    </source>
</evidence>
<dbReference type="PANTHER" id="PTHR30349">
    <property type="entry name" value="PHAGE INTEGRASE-RELATED"/>
    <property type="match status" value="1"/>
</dbReference>
<dbReference type="Pfam" id="PF00589">
    <property type="entry name" value="Phage_integrase"/>
    <property type="match status" value="1"/>
</dbReference>
<sequence>MTIPTVGDASCPGLPTASARPSAWARWPDRQIATLASFIDDYIASRTDLTPGTLQTFKTARDRLLSFFDADREMRTITGEETERYRIHLIKQGYAENSIRGYTKKARHFFRVAIKRDLLHSNPFEGLPATVTTNLERFYYVGRGEIDAVLDACPDERWRLIVALARYGGVRVPTEILPLRWQDVDWENQRMKITSPKTKHQGKGSRVIPLFPELVPHLRAAFEAAEEGSTLIFTGSLTSKTNLRTQLQRIIKRAGLEPWPKLFQNMRSTRETELAEQFPLHVVCRWIGNTEMVATKFYLQFTDEHFERAVQPAGSGDEAAQNAAQQSAAEPCTDANDAPNEKPQVPDGSD</sequence>
<dbReference type="RefSeq" id="WP_425347360.1">
    <property type="nucleotide sequence ID" value="NZ_JBGUBD010000022.1"/>
</dbReference>
<evidence type="ECO:0000256" key="2">
    <source>
        <dbReference type="ARBA" id="ARBA00022908"/>
    </source>
</evidence>
<dbReference type="PROSITE" id="PS51898">
    <property type="entry name" value="TYR_RECOMBINASE"/>
    <property type="match status" value="1"/>
</dbReference>
<dbReference type="InterPro" id="IPR044068">
    <property type="entry name" value="CB"/>
</dbReference>
<dbReference type="Pfam" id="PF13102">
    <property type="entry name" value="Phage_int_SAM_5"/>
    <property type="match status" value="1"/>
</dbReference>
<dbReference type="InterPro" id="IPR002104">
    <property type="entry name" value="Integrase_catalytic"/>
</dbReference>
<dbReference type="Gene3D" id="1.10.443.10">
    <property type="entry name" value="Intergrase catalytic core"/>
    <property type="match status" value="1"/>
</dbReference>
<evidence type="ECO:0000259" key="8">
    <source>
        <dbReference type="PROSITE" id="PS51900"/>
    </source>
</evidence>
<dbReference type="PROSITE" id="PS51900">
    <property type="entry name" value="CB"/>
    <property type="match status" value="1"/>
</dbReference>
<dbReference type="CDD" id="cd00397">
    <property type="entry name" value="DNA_BRE_C"/>
    <property type="match status" value="1"/>
</dbReference>
<dbReference type="InterPro" id="IPR050090">
    <property type="entry name" value="Tyrosine_recombinase_XerCD"/>
</dbReference>
<dbReference type="Proteomes" id="UP001575105">
    <property type="component" value="Unassembled WGS sequence"/>
</dbReference>
<evidence type="ECO:0000313" key="9">
    <source>
        <dbReference type="EMBL" id="MFA9480439.1"/>
    </source>
</evidence>
<dbReference type="EMBL" id="JBGUBD010000022">
    <property type="protein sequence ID" value="MFA9480439.1"/>
    <property type="molecule type" value="Genomic_DNA"/>
</dbReference>
<organism evidence="9 10">
    <name type="scientific">Natronomicrosphaera hydrolytica</name>
    <dbReference type="NCBI Taxonomy" id="3242702"/>
    <lineage>
        <taxon>Bacteria</taxon>
        <taxon>Pseudomonadati</taxon>
        <taxon>Planctomycetota</taxon>
        <taxon>Phycisphaerae</taxon>
        <taxon>Phycisphaerales</taxon>
        <taxon>Phycisphaeraceae</taxon>
        <taxon>Natronomicrosphaera</taxon>
    </lineage>
</organism>
<keyword evidence="2" id="KW-0229">DNA integration</keyword>
<evidence type="ECO:0000256" key="4">
    <source>
        <dbReference type="ARBA" id="ARBA00023172"/>
    </source>
</evidence>
<protein>
    <submittedName>
        <fullName evidence="9">Tyrosine-type recombinase/integrase</fullName>
    </submittedName>
</protein>
<dbReference type="SUPFAM" id="SSF56349">
    <property type="entry name" value="DNA breaking-rejoining enzymes"/>
    <property type="match status" value="1"/>
</dbReference>
<dbReference type="InterPro" id="IPR013762">
    <property type="entry name" value="Integrase-like_cat_sf"/>
</dbReference>
<reference evidence="9 10" key="1">
    <citation type="submission" date="2024-08" db="EMBL/GenBank/DDBJ databases">
        <title>Whole-genome sequencing of halo(alkali)philic microorganisms from hypersaline lakes.</title>
        <authorList>
            <person name="Sorokin D.Y."/>
            <person name="Merkel A.Y."/>
            <person name="Messina E."/>
            <person name="Yakimov M."/>
        </authorList>
    </citation>
    <scope>NUCLEOTIDE SEQUENCE [LARGE SCALE GENOMIC DNA]</scope>
    <source>
        <strain evidence="9 10">AB-hyl4</strain>
    </source>
</reference>
<comment type="similarity">
    <text evidence="1">Belongs to the 'phage' integrase family.</text>
</comment>
<feature type="domain" description="Tyr recombinase" evidence="7">
    <location>
        <begin position="136"/>
        <end position="311"/>
    </location>
</feature>
<comment type="caution">
    <text evidence="9">The sequence shown here is derived from an EMBL/GenBank/DDBJ whole genome shotgun (WGS) entry which is preliminary data.</text>
</comment>
<evidence type="ECO:0000256" key="5">
    <source>
        <dbReference type="PROSITE-ProRule" id="PRU01248"/>
    </source>
</evidence>
<dbReference type="InterPro" id="IPR025269">
    <property type="entry name" value="SAM-like_dom"/>
</dbReference>
<dbReference type="InterPro" id="IPR011010">
    <property type="entry name" value="DNA_brk_join_enz"/>
</dbReference>
<feature type="region of interest" description="Disordered" evidence="6">
    <location>
        <begin position="1"/>
        <end position="20"/>
    </location>
</feature>
<keyword evidence="10" id="KW-1185">Reference proteome</keyword>
<name>A0ABV4UA09_9BACT</name>
<evidence type="ECO:0000259" key="7">
    <source>
        <dbReference type="PROSITE" id="PS51898"/>
    </source>
</evidence>
<keyword evidence="4" id="KW-0233">DNA recombination</keyword>
<dbReference type="Gene3D" id="1.10.150.130">
    <property type="match status" value="1"/>
</dbReference>
<feature type="domain" description="Core-binding (CB)" evidence="8">
    <location>
        <begin position="33"/>
        <end position="114"/>
    </location>
</feature>
<gene>
    <name evidence="9" type="ORF">ACERK3_19400</name>
</gene>
<evidence type="ECO:0000256" key="6">
    <source>
        <dbReference type="SAM" id="MobiDB-lite"/>
    </source>
</evidence>
<dbReference type="PANTHER" id="PTHR30349:SF41">
    <property type="entry name" value="INTEGRASE_RECOMBINASE PROTEIN MJ0367-RELATED"/>
    <property type="match status" value="1"/>
</dbReference>
<feature type="compositionally biased region" description="Low complexity" evidence="6">
    <location>
        <begin position="319"/>
        <end position="329"/>
    </location>
</feature>
<evidence type="ECO:0000256" key="3">
    <source>
        <dbReference type="ARBA" id="ARBA00023125"/>
    </source>
</evidence>
<proteinExistence type="inferred from homology"/>
<dbReference type="InterPro" id="IPR010998">
    <property type="entry name" value="Integrase_recombinase_N"/>
</dbReference>
<keyword evidence="3 5" id="KW-0238">DNA-binding</keyword>
<evidence type="ECO:0000313" key="10">
    <source>
        <dbReference type="Proteomes" id="UP001575105"/>
    </source>
</evidence>
<feature type="region of interest" description="Disordered" evidence="6">
    <location>
        <begin position="311"/>
        <end position="350"/>
    </location>
</feature>
<accession>A0ABV4UA09</accession>